<feature type="compositionally biased region" description="Basic residues" evidence="5">
    <location>
        <begin position="302"/>
        <end position="315"/>
    </location>
</feature>
<dbReference type="Pfam" id="PF07039">
    <property type="entry name" value="SGF29_Tudor"/>
    <property type="match status" value="1"/>
</dbReference>
<feature type="compositionally biased region" description="Basic and acidic residues" evidence="5">
    <location>
        <begin position="475"/>
        <end position="504"/>
    </location>
</feature>
<evidence type="ECO:0000256" key="1">
    <source>
        <dbReference type="ARBA" id="ARBA00004123"/>
    </source>
</evidence>
<dbReference type="GO" id="GO:0005634">
    <property type="term" value="C:nucleus"/>
    <property type="evidence" value="ECO:0007669"/>
    <property type="project" value="UniProtKB-SubCell"/>
</dbReference>
<organism evidence="7 8">
    <name type="scientific">Caenorhabditis tropicalis</name>
    <dbReference type="NCBI Taxonomy" id="1561998"/>
    <lineage>
        <taxon>Eukaryota</taxon>
        <taxon>Metazoa</taxon>
        <taxon>Ecdysozoa</taxon>
        <taxon>Nematoda</taxon>
        <taxon>Chromadorea</taxon>
        <taxon>Rhabditida</taxon>
        <taxon>Rhabditina</taxon>
        <taxon>Rhabditomorpha</taxon>
        <taxon>Rhabditoidea</taxon>
        <taxon>Rhabditidae</taxon>
        <taxon>Peloderinae</taxon>
        <taxon>Caenorhabditis</taxon>
    </lineage>
</organism>
<accession>A0A1I7TJR2</accession>
<dbReference type="InterPro" id="IPR010750">
    <property type="entry name" value="SGF29_tudor-like_dom"/>
</dbReference>
<dbReference type="Proteomes" id="UP000095282">
    <property type="component" value="Unplaced"/>
</dbReference>
<sequence length="720" mass="82408">MPRNKKKNEPEPRHPIEDAPATEQHNMMKDIIEKVMFHIKRQNESHQLVADLQKKIGKNSAVQMSKKEKEKAVVVYEKHLRDLVESQKFVQAHLSMMKQWREHAVDHARDTSALNAIELLRLRVGCLPIWDPDAEPNGEGAGGISFADDKRPQKGNEVAAFVEETKTWILAQVIGPIANHRYECVDVDDRDRKVAVFARKQLILLPHQTVHYRRHPNMAFPANAIVLAIYPGTTCFYEGIVHRIPQMASDSYLIRFVDNQRPDKYSDPLAVSDRYVIAYKKDPVVYIRPAKRIELGLEPHKVEKKKRSNSNKKEKKAGNEPNVVDDKDVPGPAPPPPPPDFMHVMEPTRRRGKSTDKKRSKSSDKPKIIRARVPPHKKIRSTRQFGKRRIKRKPKDNLPTTSEAGEQPSKEQKDGIVPKVGNEKKGRKSREEMSDSEEELTGHARFGLEDEAIETDSEDDARRRKRAAPVLKKKKAEDEPVVGRKKEEKEEEKEAKVDNKTREDYLDESDEDASDAEEVKEDEKMEVEQEKDEKEEEEEDSEDESDESDDDGSDDSDDSDDSDSSDGDDEDDDDDGGDENDAKDEEGEQEEKVTELRKAEEVEVKKIEEEVTSEEKNDEKKEKNDEKESTNVDKEEDEKEKTNVDKEEETKDEPVQPHDPEKGTSSGPSRYNYNLDSDNEYGPIRRRSSSSDSSDDQSGISVSDNERNRKGFDSDDEEKK</sequence>
<feature type="compositionally biased region" description="Basic and acidic residues" evidence="5">
    <location>
        <begin position="704"/>
        <end position="720"/>
    </location>
</feature>
<feature type="compositionally biased region" description="Basic and acidic residues" evidence="5">
    <location>
        <begin position="7"/>
        <end position="17"/>
    </location>
</feature>
<dbReference type="CDD" id="cd20394">
    <property type="entry name" value="Tudor_SGF29_rpt2"/>
    <property type="match status" value="1"/>
</dbReference>
<dbReference type="eggNOG" id="KOG3038">
    <property type="taxonomic scope" value="Eukaryota"/>
</dbReference>
<feature type="region of interest" description="Disordered" evidence="5">
    <location>
        <begin position="301"/>
        <end position="720"/>
    </location>
</feature>
<keyword evidence="2" id="KW-0805">Transcription regulation</keyword>
<feature type="compositionally biased region" description="Low complexity" evidence="5">
    <location>
        <begin position="690"/>
        <end position="703"/>
    </location>
</feature>
<feature type="compositionally biased region" description="Acidic residues" evidence="5">
    <location>
        <begin position="533"/>
        <end position="589"/>
    </location>
</feature>
<comment type="subcellular location">
    <subcellularLocation>
        <location evidence="1">Nucleus</location>
    </subcellularLocation>
</comment>
<reference evidence="8" key="1">
    <citation type="submission" date="2016-11" db="UniProtKB">
        <authorList>
            <consortium name="WormBaseParasite"/>
        </authorList>
    </citation>
    <scope>IDENTIFICATION</scope>
</reference>
<feature type="domain" description="SGF29 C-terminal" evidence="6">
    <location>
        <begin position="148"/>
        <end position="285"/>
    </location>
</feature>
<evidence type="ECO:0000313" key="7">
    <source>
        <dbReference type="Proteomes" id="UP000095282"/>
    </source>
</evidence>
<feature type="compositionally biased region" description="Acidic residues" evidence="5">
    <location>
        <begin position="505"/>
        <end position="520"/>
    </location>
</feature>
<dbReference type="WBParaSite" id="Csp11.Scaffold626.g6597.t1">
    <property type="protein sequence ID" value="Csp11.Scaffold626.g6597.t1"/>
    <property type="gene ID" value="Csp11.Scaffold626.g6597"/>
</dbReference>
<dbReference type="AlphaFoldDB" id="A0A1I7TJR2"/>
<keyword evidence="4" id="KW-0539">Nucleus</keyword>
<keyword evidence="7" id="KW-1185">Reference proteome</keyword>
<feature type="region of interest" description="Disordered" evidence="5">
    <location>
        <begin position="1"/>
        <end position="25"/>
    </location>
</feature>
<feature type="compositionally biased region" description="Basic and acidic residues" evidence="5">
    <location>
        <begin position="408"/>
        <end position="433"/>
    </location>
</feature>
<evidence type="ECO:0000256" key="4">
    <source>
        <dbReference type="ARBA" id="ARBA00023242"/>
    </source>
</evidence>
<feature type="compositionally biased region" description="Basic residues" evidence="5">
    <location>
        <begin position="463"/>
        <end position="474"/>
    </location>
</feature>
<keyword evidence="3" id="KW-0804">Transcription</keyword>
<dbReference type="Gene3D" id="2.30.30.140">
    <property type="match status" value="2"/>
</dbReference>
<dbReference type="PANTHER" id="PTHR21539:SF7">
    <property type="entry name" value="SGF29 C-TERMINAL DOMAIN-CONTAINING PROTEIN"/>
    <property type="match status" value="1"/>
</dbReference>
<evidence type="ECO:0000256" key="3">
    <source>
        <dbReference type="ARBA" id="ARBA00023163"/>
    </source>
</evidence>
<dbReference type="PROSITE" id="PS51518">
    <property type="entry name" value="SGF29_C"/>
    <property type="match status" value="1"/>
</dbReference>
<feature type="compositionally biased region" description="Basic and acidic residues" evidence="5">
    <location>
        <begin position="346"/>
        <end position="367"/>
    </location>
</feature>
<dbReference type="InterPro" id="IPR047287">
    <property type="entry name" value="Tudor_SGF29_rpt2"/>
</dbReference>
<feature type="compositionally biased region" description="Acidic residues" evidence="5">
    <location>
        <begin position="449"/>
        <end position="459"/>
    </location>
</feature>
<evidence type="ECO:0000256" key="2">
    <source>
        <dbReference type="ARBA" id="ARBA00023015"/>
    </source>
</evidence>
<feature type="compositionally biased region" description="Basic residues" evidence="5">
    <location>
        <begin position="368"/>
        <end position="394"/>
    </location>
</feature>
<dbReference type="STRING" id="1561998.A0A1I7TJR2"/>
<dbReference type="GO" id="GO:0000124">
    <property type="term" value="C:SAGA complex"/>
    <property type="evidence" value="ECO:0007669"/>
    <property type="project" value="InterPro"/>
</dbReference>
<feature type="compositionally biased region" description="Polar residues" evidence="5">
    <location>
        <begin position="663"/>
        <end position="676"/>
    </location>
</feature>
<feature type="compositionally biased region" description="Basic and acidic residues" evidence="5">
    <location>
        <begin position="521"/>
        <end position="532"/>
    </location>
</feature>
<protein>
    <submittedName>
        <fullName evidence="8">SGF29 C-terminal domain-containing protein</fullName>
    </submittedName>
</protein>
<dbReference type="PANTHER" id="PTHR21539">
    <property type="entry name" value="SAGA-ASSOCIATED FACTOR 29"/>
    <property type="match status" value="1"/>
</dbReference>
<evidence type="ECO:0000259" key="6">
    <source>
        <dbReference type="PROSITE" id="PS51518"/>
    </source>
</evidence>
<proteinExistence type="predicted"/>
<feature type="compositionally biased region" description="Pro residues" evidence="5">
    <location>
        <begin position="331"/>
        <end position="340"/>
    </location>
</feature>
<evidence type="ECO:0000313" key="8">
    <source>
        <dbReference type="WBParaSite" id="Csp11.Scaffold626.g6597.t1"/>
    </source>
</evidence>
<dbReference type="InterPro" id="IPR037802">
    <property type="entry name" value="SGF29"/>
</dbReference>
<evidence type="ECO:0000256" key="5">
    <source>
        <dbReference type="SAM" id="MobiDB-lite"/>
    </source>
</evidence>
<name>A0A1I7TJR2_9PELO</name>
<feature type="compositionally biased region" description="Basic and acidic residues" evidence="5">
    <location>
        <begin position="590"/>
        <end position="662"/>
    </location>
</feature>